<sequence length="254" mass="28171">MRKFLCLPGALTNAQTMRIQMGPIVNELESDKSAVFYFTEGVIEENPPEDISPWFGNPPHLRFFKYEAGVEPLTILNGLRDFEHDGSPEEAMREFLGDDSAPLRQDVRRMLDDLCRTIEEHGPFYGVIGYSEGATVASTLLVDDLKRRRLEGLGSSFQCAIFFAGWPPLATEGKNTLLLSDETGEIITIPTFHVVGASDPYLPGCMALYNICDSDVAEMFDHGKGHMIPRDAVTVKELSSALRGFLEGVDGRLH</sequence>
<dbReference type="PANTHER" id="PTHR48070:SF4">
    <property type="entry name" value="ESTERASE ALNB"/>
    <property type="match status" value="1"/>
</dbReference>
<dbReference type="GO" id="GO:0005737">
    <property type="term" value="C:cytoplasm"/>
    <property type="evidence" value="ECO:0007669"/>
    <property type="project" value="TreeGrafter"/>
</dbReference>
<accession>A0A0C3H1C2</accession>
<protein>
    <recommendedName>
        <fullName evidence="2">Serine hydrolase domain-containing protein</fullName>
    </recommendedName>
</protein>
<dbReference type="EMBL" id="KN832882">
    <property type="protein sequence ID" value="KIM97139.1"/>
    <property type="molecule type" value="Genomic_DNA"/>
</dbReference>
<reference evidence="3 4" key="1">
    <citation type="submission" date="2014-04" db="EMBL/GenBank/DDBJ databases">
        <authorList>
            <consortium name="DOE Joint Genome Institute"/>
            <person name="Kuo A."/>
            <person name="Martino E."/>
            <person name="Perotto S."/>
            <person name="Kohler A."/>
            <person name="Nagy L.G."/>
            <person name="Floudas D."/>
            <person name="Copeland A."/>
            <person name="Barry K.W."/>
            <person name="Cichocki N."/>
            <person name="Veneault-Fourrey C."/>
            <person name="LaButti K."/>
            <person name="Lindquist E.A."/>
            <person name="Lipzen A."/>
            <person name="Lundell T."/>
            <person name="Morin E."/>
            <person name="Murat C."/>
            <person name="Sun H."/>
            <person name="Tunlid A."/>
            <person name="Henrissat B."/>
            <person name="Grigoriev I.V."/>
            <person name="Hibbett D.S."/>
            <person name="Martin F."/>
            <person name="Nordberg H.P."/>
            <person name="Cantor M.N."/>
            <person name="Hua S.X."/>
        </authorList>
    </citation>
    <scope>NUCLEOTIDE SEQUENCE [LARGE SCALE GENOMIC DNA]</scope>
    <source>
        <strain evidence="3 4">Zn</strain>
    </source>
</reference>
<dbReference type="InterPro" id="IPR029058">
    <property type="entry name" value="AB_hydrolase_fold"/>
</dbReference>
<gene>
    <name evidence="3" type="ORF">OIDMADRAFT_57777</name>
</gene>
<evidence type="ECO:0000256" key="1">
    <source>
        <dbReference type="ARBA" id="ARBA00022801"/>
    </source>
</evidence>
<dbReference type="PANTHER" id="PTHR48070">
    <property type="entry name" value="ESTERASE OVCA2"/>
    <property type="match status" value="1"/>
</dbReference>
<dbReference type="InterPro" id="IPR005645">
    <property type="entry name" value="FSH-like_dom"/>
</dbReference>
<dbReference type="Gene3D" id="3.40.50.1820">
    <property type="entry name" value="alpha/beta hydrolase"/>
    <property type="match status" value="1"/>
</dbReference>
<dbReference type="InterPro" id="IPR050593">
    <property type="entry name" value="LovG"/>
</dbReference>
<dbReference type="AlphaFoldDB" id="A0A0C3H1C2"/>
<proteinExistence type="predicted"/>
<dbReference type="GO" id="GO:0016787">
    <property type="term" value="F:hydrolase activity"/>
    <property type="evidence" value="ECO:0007669"/>
    <property type="project" value="UniProtKB-KW"/>
</dbReference>
<feature type="domain" description="Serine hydrolase" evidence="2">
    <location>
        <begin position="2"/>
        <end position="236"/>
    </location>
</feature>
<dbReference type="Proteomes" id="UP000054321">
    <property type="component" value="Unassembled WGS sequence"/>
</dbReference>
<dbReference type="SUPFAM" id="SSF53474">
    <property type="entry name" value="alpha/beta-Hydrolases"/>
    <property type="match status" value="1"/>
</dbReference>
<keyword evidence="4" id="KW-1185">Reference proteome</keyword>
<organism evidence="3 4">
    <name type="scientific">Oidiodendron maius (strain Zn)</name>
    <dbReference type="NCBI Taxonomy" id="913774"/>
    <lineage>
        <taxon>Eukaryota</taxon>
        <taxon>Fungi</taxon>
        <taxon>Dikarya</taxon>
        <taxon>Ascomycota</taxon>
        <taxon>Pezizomycotina</taxon>
        <taxon>Leotiomycetes</taxon>
        <taxon>Leotiomycetes incertae sedis</taxon>
        <taxon>Myxotrichaceae</taxon>
        <taxon>Oidiodendron</taxon>
    </lineage>
</organism>
<dbReference type="InParanoid" id="A0A0C3H1C2"/>
<evidence type="ECO:0000313" key="4">
    <source>
        <dbReference type="Proteomes" id="UP000054321"/>
    </source>
</evidence>
<evidence type="ECO:0000313" key="3">
    <source>
        <dbReference type="EMBL" id="KIM97139.1"/>
    </source>
</evidence>
<dbReference type="GO" id="GO:0019748">
    <property type="term" value="P:secondary metabolic process"/>
    <property type="evidence" value="ECO:0007669"/>
    <property type="project" value="TreeGrafter"/>
</dbReference>
<name>A0A0C3H1C2_OIDMZ</name>
<dbReference type="Pfam" id="PF03959">
    <property type="entry name" value="FSH1"/>
    <property type="match status" value="1"/>
</dbReference>
<dbReference type="GO" id="GO:0005634">
    <property type="term" value="C:nucleus"/>
    <property type="evidence" value="ECO:0007669"/>
    <property type="project" value="TreeGrafter"/>
</dbReference>
<dbReference type="HOGENOM" id="CLU_051938_4_2_1"/>
<dbReference type="STRING" id="913774.A0A0C3H1C2"/>
<evidence type="ECO:0000259" key="2">
    <source>
        <dbReference type="Pfam" id="PF03959"/>
    </source>
</evidence>
<keyword evidence="1" id="KW-0378">Hydrolase</keyword>
<reference evidence="4" key="2">
    <citation type="submission" date="2015-01" db="EMBL/GenBank/DDBJ databases">
        <title>Evolutionary Origins and Diversification of the Mycorrhizal Mutualists.</title>
        <authorList>
            <consortium name="DOE Joint Genome Institute"/>
            <consortium name="Mycorrhizal Genomics Consortium"/>
            <person name="Kohler A."/>
            <person name="Kuo A."/>
            <person name="Nagy L.G."/>
            <person name="Floudas D."/>
            <person name="Copeland A."/>
            <person name="Barry K.W."/>
            <person name="Cichocki N."/>
            <person name="Veneault-Fourrey C."/>
            <person name="LaButti K."/>
            <person name="Lindquist E.A."/>
            <person name="Lipzen A."/>
            <person name="Lundell T."/>
            <person name="Morin E."/>
            <person name="Murat C."/>
            <person name="Riley R."/>
            <person name="Ohm R."/>
            <person name="Sun H."/>
            <person name="Tunlid A."/>
            <person name="Henrissat B."/>
            <person name="Grigoriev I.V."/>
            <person name="Hibbett D.S."/>
            <person name="Martin F."/>
        </authorList>
    </citation>
    <scope>NUCLEOTIDE SEQUENCE [LARGE SCALE GENOMIC DNA]</scope>
    <source>
        <strain evidence="4">Zn</strain>
    </source>
</reference>
<dbReference type="OrthoDB" id="414698at2759"/>